<sequence>MPTLLALDASSTACSCALIQDRLIVQRFEIAPREHTRLLLPMIDDVLAQAGVSLGQLDAIAYGQGPGSFTGLRIAAGVAQGLAYGADLPLMGISTLEALALAAHRKWHARHVIAALDARMDEIYVGAYHCLEGALTVALEERVMPPSKLRLPPSDRGIEWLGIGSGWQLLSNIPVDVHATLAQTLPDELPAAEDIARLAVASWERGARGNAPHEVIPVYLRDEVAWRKA</sequence>
<dbReference type="GO" id="GO:0016740">
    <property type="term" value="F:transferase activity"/>
    <property type="evidence" value="ECO:0007669"/>
    <property type="project" value="UniProtKB-KW"/>
</dbReference>
<evidence type="ECO:0000256" key="1">
    <source>
        <dbReference type="ARBA" id="ARBA00004496"/>
    </source>
</evidence>
<feature type="domain" description="Gcp-like" evidence="7">
    <location>
        <begin position="29"/>
        <end position="227"/>
    </location>
</feature>
<keyword evidence="8" id="KW-0808">Transferase</keyword>
<dbReference type="OrthoDB" id="9809995at2"/>
<dbReference type="Proteomes" id="UP000186878">
    <property type="component" value="Unassembled WGS sequence"/>
</dbReference>
<evidence type="ECO:0000256" key="3">
    <source>
        <dbReference type="ARBA" id="ARBA00019012"/>
    </source>
</evidence>
<evidence type="ECO:0000256" key="2">
    <source>
        <dbReference type="ARBA" id="ARBA00010493"/>
    </source>
</evidence>
<dbReference type="GO" id="GO:0002949">
    <property type="term" value="P:tRNA threonylcarbamoyladenosine modification"/>
    <property type="evidence" value="ECO:0007669"/>
    <property type="project" value="InterPro"/>
</dbReference>
<evidence type="ECO:0000256" key="5">
    <source>
        <dbReference type="ARBA" id="ARBA00022694"/>
    </source>
</evidence>
<dbReference type="GO" id="GO:0005829">
    <property type="term" value="C:cytosol"/>
    <property type="evidence" value="ECO:0007669"/>
    <property type="project" value="TreeGrafter"/>
</dbReference>
<organism evidence="8 9">
    <name type="scientific">Salinicola socius</name>
    <dbReference type="NCBI Taxonomy" id="404433"/>
    <lineage>
        <taxon>Bacteria</taxon>
        <taxon>Pseudomonadati</taxon>
        <taxon>Pseudomonadota</taxon>
        <taxon>Gammaproteobacteria</taxon>
        <taxon>Oceanospirillales</taxon>
        <taxon>Halomonadaceae</taxon>
        <taxon>Salinicola</taxon>
    </lineage>
</organism>
<evidence type="ECO:0000256" key="4">
    <source>
        <dbReference type="ARBA" id="ARBA00022490"/>
    </source>
</evidence>
<comment type="similarity">
    <text evidence="2">Belongs to the KAE1 / TsaD family. TsaB subfamily.</text>
</comment>
<dbReference type="InterPro" id="IPR000905">
    <property type="entry name" value="Gcp-like_dom"/>
</dbReference>
<name>A0A1Q8SRL1_9GAMM</name>
<reference evidence="8 9" key="1">
    <citation type="submission" date="2016-12" db="EMBL/GenBank/DDBJ databases">
        <title>Draft genome sequences of strains Salinicola socius SMB35, Salinicola sp. MH3R3-1 and Chromohalobacter sp. SMB17 from the Verkhnekamsk potash mining region of Russia.</title>
        <authorList>
            <person name="Mavrodi D.V."/>
            <person name="Olsson B.E."/>
            <person name="Korsakova E.S."/>
            <person name="Pyankova A."/>
            <person name="Mavrodi O.V."/>
            <person name="Plotnikova E.G."/>
        </authorList>
    </citation>
    <scope>NUCLEOTIDE SEQUENCE [LARGE SCALE GENOMIC DNA]</scope>
    <source>
        <strain evidence="8 9">SMB35</strain>
    </source>
</reference>
<dbReference type="EMBL" id="MSDO01000017">
    <property type="protein sequence ID" value="OLO04012.1"/>
    <property type="molecule type" value="Genomic_DNA"/>
</dbReference>
<evidence type="ECO:0000313" key="8">
    <source>
        <dbReference type="EMBL" id="OLO04012.1"/>
    </source>
</evidence>
<dbReference type="RefSeq" id="WP_075570420.1">
    <property type="nucleotide sequence ID" value="NZ_MSDO01000017.1"/>
</dbReference>
<evidence type="ECO:0000313" key="9">
    <source>
        <dbReference type="Proteomes" id="UP000186878"/>
    </source>
</evidence>
<dbReference type="PANTHER" id="PTHR11735">
    <property type="entry name" value="TRNA N6-ADENOSINE THREONYLCARBAMOYLTRANSFERASE"/>
    <property type="match status" value="1"/>
</dbReference>
<evidence type="ECO:0000256" key="6">
    <source>
        <dbReference type="ARBA" id="ARBA00032446"/>
    </source>
</evidence>
<dbReference type="AlphaFoldDB" id="A0A1Q8SRL1"/>
<dbReference type="NCBIfam" id="TIGR03725">
    <property type="entry name" value="T6A_YeaZ"/>
    <property type="match status" value="1"/>
</dbReference>
<comment type="subcellular location">
    <subcellularLocation>
        <location evidence="1">Cytoplasm</location>
    </subcellularLocation>
</comment>
<keyword evidence="5" id="KW-0819">tRNA processing</keyword>
<dbReference type="SUPFAM" id="SSF53067">
    <property type="entry name" value="Actin-like ATPase domain"/>
    <property type="match status" value="2"/>
</dbReference>
<dbReference type="Pfam" id="PF00814">
    <property type="entry name" value="TsaD"/>
    <property type="match status" value="1"/>
</dbReference>
<dbReference type="STRING" id="404433.BTW07_12095"/>
<proteinExistence type="inferred from homology"/>
<gene>
    <name evidence="8" type="ORF">BTW07_12095</name>
</gene>
<keyword evidence="4" id="KW-0963">Cytoplasm</keyword>
<protein>
    <recommendedName>
        <fullName evidence="3">tRNA threonylcarbamoyladenosine biosynthesis protein TsaB</fullName>
    </recommendedName>
    <alternativeName>
        <fullName evidence="6">t(6)A37 threonylcarbamoyladenosine biosynthesis protein TsaB</fullName>
    </alternativeName>
</protein>
<dbReference type="Gene3D" id="3.30.420.40">
    <property type="match status" value="2"/>
</dbReference>
<dbReference type="PANTHER" id="PTHR11735:SF11">
    <property type="entry name" value="TRNA THREONYLCARBAMOYLADENOSINE BIOSYNTHESIS PROTEIN TSAB"/>
    <property type="match status" value="1"/>
</dbReference>
<dbReference type="InterPro" id="IPR022496">
    <property type="entry name" value="T6A_TsaB"/>
</dbReference>
<dbReference type="CDD" id="cd24032">
    <property type="entry name" value="ASKHA_NBD_TsaB"/>
    <property type="match status" value="1"/>
</dbReference>
<comment type="caution">
    <text evidence="8">The sequence shown here is derived from an EMBL/GenBank/DDBJ whole genome shotgun (WGS) entry which is preliminary data.</text>
</comment>
<accession>A0A1Q8SRL1</accession>
<dbReference type="InterPro" id="IPR043129">
    <property type="entry name" value="ATPase_NBD"/>
</dbReference>
<evidence type="ECO:0000259" key="7">
    <source>
        <dbReference type="Pfam" id="PF00814"/>
    </source>
</evidence>
<keyword evidence="9" id="KW-1185">Reference proteome</keyword>
<dbReference type="FunFam" id="3.30.420.40:FF:000097">
    <property type="entry name" value="tRNA threonylcarbamoyladenosine biosynthesis protein TsaB"/>
    <property type="match status" value="1"/>
</dbReference>